<dbReference type="Proteomes" id="UP000649617">
    <property type="component" value="Unassembled WGS sequence"/>
</dbReference>
<sequence length="217" mass="24560">VMKETPDPAKFFDWMVNTDVNGRSCGLCGLPLEDRAPNSSYVQRSDCGNHSLFEHPDKALVPLSTFRKEATEENNETFAWCEMNVEKGCADAIYNQDYMMFAKSVRLPDLPLVGYKSIAYDMYYCLHNGWLAPEIKAVQHDFKGMTAKAKEFCDSDHLVSLGSKGNMTMMDMIVNYVQDFPLMPFSRAYSFCVQEDGSIGTYEECKGWDPVKGMPVN</sequence>
<reference evidence="1" key="1">
    <citation type="submission" date="2021-02" db="EMBL/GenBank/DDBJ databases">
        <authorList>
            <person name="Dougan E. K."/>
            <person name="Rhodes N."/>
            <person name="Thang M."/>
            <person name="Chan C."/>
        </authorList>
    </citation>
    <scope>NUCLEOTIDE SEQUENCE</scope>
</reference>
<gene>
    <name evidence="1" type="ORF">SPIL2461_LOCUS535</name>
</gene>
<comment type="caution">
    <text evidence="1">The sequence shown here is derived from an EMBL/GenBank/DDBJ whole genome shotgun (WGS) entry which is preliminary data.</text>
</comment>
<dbReference type="OrthoDB" id="406632at2759"/>
<evidence type="ECO:0000313" key="2">
    <source>
        <dbReference type="Proteomes" id="UP000649617"/>
    </source>
</evidence>
<dbReference type="AlphaFoldDB" id="A0A812ITP4"/>
<name>A0A812ITP4_SYMPI</name>
<protein>
    <submittedName>
        <fullName evidence="1">Uncharacterized protein</fullName>
    </submittedName>
</protein>
<organism evidence="1 2">
    <name type="scientific">Symbiodinium pilosum</name>
    <name type="common">Dinoflagellate</name>
    <dbReference type="NCBI Taxonomy" id="2952"/>
    <lineage>
        <taxon>Eukaryota</taxon>
        <taxon>Sar</taxon>
        <taxon>Alveolata</taxon>
        <taxon>Dinophyceae</taxon>
        <taxon>Suessiales</taxon>
        <taxon>Symbiodiniaceae</taxon>
        <taxon>Symbiodinium</taxon>
    </lineage>
</organism>
<accession>A0A812ITP4</accession>
<keyword evidence="2" id="KW-1185">Reference proteome</keyword>
<evidence type="ECO:0000313" key="1">
    <source>
        <dbReference type="EMBL" id="CAE7161550.1"/>
    </source>
</evidence>
<dbReference type="EMBL" id="CAJNIZ010000417">
    <property type="protein sequence ID" value="CAE7161550.1"/>
    <property type="molecule type" value="Genomic_DNA"/>
</dbReference>
<feature type="non-terminal residue" evidence="1">
    <location>
        <position position="1"/>
    </location>
</feature>
<proteinExistence type="predicted"/>